<protein>
    <submittedName>
        <fullName evidence="2">Transposase</fullName>
    </submittedName>
</protein>
<feature type="region of interest" description="Disordered" evidence="1">
    <location>
        <begin position="264"/>
        <end position="291"/>
    </location>
</feature>
<evidence type="ECO:0000256" key="1">
    <source>
        <dbReference type="SAM" id="MobiDB-lite"/>
    </source>
</evidence>
<dbReference type="Proteomes" id="UP000002357">
    <property type="component" value="Plasmid pSCL4"/>
</dbReference>
<feature type="region of interest" description="Disordered" evidence="1">
    <location>
        <begin position="1"/>
        <end position="28"/>
    </location>
</feature>
<reference evidence="2 3" key="1">
    <citation type="journal article" date="2010" name="Genome Biol. Evol.">
        <title>The sequence of a 1.8-mb bacterial linear plasmid reveals a rich evolutionary reservoir of secondary metabolic pathways.</title>
        <authorList>
            <person name="Medema M.H."/>
            <person name="Trefzer A."/>
            <person name="Kovalchuk A."/>
            <person name="van den Berg M."/>
            <person name="Mueller U."/>
            <person name="Heijne W."/>
            <person name="Wu L."/>
            <person name="Alam M.T."/>
            <person name="Ronning C.M."/>
            <person name="Nierman W.C."/>
            <person name="Bovenberg R.A.L."/>
            <person name="Breitling R."/>
            <person name="Takano E."/>
        </authorList>
    </citation>
    <scope>NUCLEOTIDE SEQUENCE [LARGE SCALE GENOMIC DNA]</scope>
    <source>
        <strain evidence="3">ATCC 27064 / DSM 738 / JCM 4710 / NBRC 13307 / NCIMB 12785 / NRRL 3585 / VKM Ac-602</strain>
        <plasmid evidence="2">pSCL4</plasmid>
    </source>
</reference>
<gene>
    <name evidence="2" type="ORF">SCLAV_p0107</name>
</gene>
<geneLocation type="plasmid" evidence="2 3">
    <name>pSCL4</name>
</geneLocation>
<feature type="compositionally biased region" description="Low complexity" evidence="1">
    <location>
        <begin position="1"/>
        <end position="26"/>
    </location>
</feature>
<name>D5SI55_STRCL</name>
<keyword evidence="2" id="KW-0614">Plasmid</keyword>
<accession>D5SI55</accession>
<proteinExistence type="predicted"/>
<feature type="compositionally biased region" description="Polar residues" evidence="1">
    <location>
        <begin position="273"/>
        <end position="283"/>
    </location>
</feature>
<sequence>MGGDPVGLRRAQRRGALGRAGVAGPRGVAGGAGAVRAIGSSADNTAAESFDAAFKRETLKGRKAWSSEHEAKFDAFRRLTRYNTAADTPASASDLRSPTRTTYHQQQLPWPKPHRHVQNPGSRPDRHRRSGCTLMRREDMPGADRPRHRFTRLRTARTASARRAGSIRRAVISMYVPVVVRSCPEARKITELATTLMDFSNLADDRRFAYDPSGLTGSGFVVVRVIRRPSAVPALTGSGAACGSPHSIIASTVAVIARTSQVRARTARRPYPESTQYSRSSVRSPRDTAAS</sequence>
<feature type="region of interest" description="Disordered" evidence="1">
    <location>
        <begin position="85"/>
        <end position="145"/>
    </location>
</feature>
<evidence type="ECO:0000313" key="3">
    <source>
        <dbReference type="Proteomes" id="UP000002357"/>
    </source>
</evidence>
<feature type="compositionally biased region" description="Polar residues" evidence="1">
    <location>
        <begin position="85"/>
        <end position="108"/>
    </location>
</feature>
<feature type="compositionally biased region" description="Basic and acidic residues" evidence="1">
    <location>
        <begin position="135"/>
        <end position="145"/>
    </location>
</feature>
<dbReference type="EMBL" id="CM000914">
    <property type="protein sequence ID" value="EFG03598.2"/>
    <property type="molecule type" value="Genomic_DNA"/>
</dbReference>
<dbReference type="eggNOG" id="COG2801">
    <property type="taxonomic scope" value="Bacteria"/>
</dbReference>
<dbReference type="AlphaFoldDB" id="D5SI55"/>
<keyword evidence="3" id="KW-1185">Reference proteome</keyword>
<evidence type="ECO:0000313" key="2">
    <source>
        <dbReference type="EMBL" id="EFG03598.2"/>
    </source>
</evidence>
<organism evidence="2 3">
    <name type="scientific">Streptomyces clavuligerus</name>
    <dbReference type="NCBI Taxonomy" id="1901"/>
    <lineage>
        <taxon>Bacteria</taxon>
        <taxon>Bacillati</taxon>
        <taxon>Actinomycetota</taxon>
        <taxon>Actinomycetes</taxon>
        <taxon>Kitasatosporales</taxon>
        <taxon>Streptomycetaceae</taxon>
        <taxon>Streptomyces</taxon>
    </lineage>
</organism>